<evidence type="ECO:0000313" key="16">
    <source>
        <dbReference type="Proteomes" id="UP000694421"/>
    </source>
</evidence>
<dbReference type="SUPFAM" id="SSF51735">
    <property type="entry name" value="NAD(P)-binding Rossmann-fold domains"/>
    <property type="match status" value="1"/>
</dbReference>
<evidence type="ECO:0000256" key="1">
    <source>
        <dbReference type="ARBA" id="ARBA00004141"/>
    </source>
</evidence>
<keyword evidence="6" id="KW-1133">Transmembrane helix</keyword>
<reference evidence="15" key="2">
    <citation type="submission" date="2025-09" db="UniProtKB">
        <authorList>
            <consortium name="Ensembl"/>
        </authorList>
    </citation>
    <scope>IDENTIFICATION</scope>
</reference>
<evidence type="ECO:0000256" key="14">
    <source>
        <dbReference type="RuleBase" id="RU000363"/>
    </source>
</evidence>
<dbReference type="PRINTS" id="PR00080">
    <property type="entry name" value="SDRFAMILY"/>
</dbReference>
<evidence type="ECO:0000256" key="2">
    <source>
        <dbReference type="ARBA" id="ARBA00006484"/>
    </source>
</evidence>
<dbReference type="InterPro" id="IPR002347">
    <property type="entry name" value="SDR_fam"/>
</dbReference>
<dbReference type="GO" id="GO:0016020">
    <property type="term" value="C:membrane"/>
    <property type="evidence" value="ECO:0007669"/>
    <property type="project" value="UniProtKB-SubCell"/>
</dbReference>
<keyword evidence="4" id="KW-0812">Transmembrane</keyword>
<protein>
    <recommendedName>
        <fullName evidence="12">Short-chain dehydrogenase/reductase 3</fullName>
        <ecNumber evidence="3">1.1.1.300</ecNumber>
    </recommendedName>
    <alternativeName>
        <fullName evidence="13">Retinal short-chain dehydrogenase/reductase 1</fullName>
    </alternativeName>
</protein>
<comment type="subcellular location">
    <subcellularLocation>
        <location evidence="1">Membrane</location>
        <topology evidence="1">Multi-pass membrane protein</topology>
    </subcellularLocation>
</comment>
<accession>A0A8D0BNB1</accession>
<evidence type="ECO:0000256" key="7">
    <source>
        <dbReference type="ARBA" id="ARBA00023002"/>
    </source>
</evidence>
<dbReference type="GeneTree" id="ENSGT00940000165342"/>
<organism evidence="15 16">
    <name type="scientific">Salvator merianae</name>
    <name type="common">Argentine black and white tegu</name>
    <name type="synonym">Tupinambis merianae</name>
    <dbReference type="NCBI Taxonomy" id="96440"/>
    <lineage>
        <taxon>Eukaryota</taxon>
        <taxon>Metazoa</taxon>
        <taxon>Chordata</taxon>
        <taxon>Craniata</taxon>
        <taxon>Vertebrata</taxon>
        <taxon>Euteleostomi</taxon>
        <taxon>Lepidosauria</taxon>
        <taxon>Squamata</taxon>
        <taxon>Bifurcata</taxon>
        <taxon>Unidentata</taxon>
        <taxon>Episquamata</taxon>
        <taxon>Laterata</taxon>
        <taxon>Teiioidea</taxon>
        <taxon>Teiidae</taxon>
        <taxon>Salvator</taxon>
    </lineage>
</organism>
<evidence type="ECO:0000256" key="5">
    <source>
        <dbReference type="ARBA" id="ARBA00022857"/>
    </source>
</evidence>
<evidence type="ECO:0000256" key="4">
    <source>
        <dbReference type="ARBA" id="ARBA00022692"/>
    </source>
</evidence>
<evidence type="ECO:0000256" key="11">
    <source>
        <dbReference type="ARBA" id="ARBA00059620"/>
    </source>
</evidence>
<evidence type="ECO:0000256" key="6">
    <source>
        <dbReference type="ARBA" id="ARBA00022989"/>
    </source>
</evidence>
<evidence type="ECO:0000313" key="15">
    <source>
        <dbReference type="Ensembl" id="ENSSMRP00000006652.1"/>
    </source>
</evidence>
<dbReference type="GO" id="GO:0005811">
    <property type="term" value="C:lipid droplet"/>
    <property type="evidence" value="ECO:0007669"/>
    <property type="project" value="TreeGrafter"/>
</dbReference>
<keyword evidence="5" id="KW-0521">NADP</keyword>
<evidence type="ECO:0000256" key="8">
    <source>
        <dbReference type="ARBA" id="ARBA00023098"/>
    </source>
</evidence>
<keyword evidence="8" id="KW-0443">Lipid metabolism</keyword>
<keyword evidence="7" id="KW-0560">Oxidoreductase</keyword>
<sequence>MAVLTDFLLLAAKVSGYIVYALLQWVKKPTEKSIRNEICLITGAASPAGLGKLLALEFAQRGATLVLWDTDTEGNEKVAREVRNLGAKTYTYTCDVSRREEVYSMADDVRKDVGDVTILVNNAGVVPGKPFLQDSDEALERTMRMNCHAHFWTVKAFLPQMIKQNHGHIVTIAGSFGLFATGCLEGYCASKFAVVGFHEALSHELKAKRISDVKTTLVCPYFTDGDVFHDCRTRKEPKTLLSPLNPDCFVKTVMQGILQNQHMLCVPRGMYLAAILKNFLPWDAQVIIQKLLGMDKQKQHLLNEAFSLSTHTWHTRVTCLWLLNCRWKFSSRLVFTDRLVRICVKQP</sequence>
<dbReference type="Ensembl" id="ENSSMRT00000007803.1">
    <property type="protein sequence ID" value="ENSSMRP00000006652.1"/>
    <property type="gene ID" value="ENSSMRG00000005403.1"/>
</dbReference>
<dbReference type="PANTHER" id="PTHR24322:SF736">
    <property type="entry name" value="RETINOL DEHYDROGENASE 10"/>
    <property type="match status" value="1"/>
</dbReference>
<name>A0A8D0BNB1_SALMN</name>
<dbReference type="AlphaFoldDB" id="A0A8D0BNB1"/>
<reference evidence="15" key="1">
    <citation type="submission" date="2025-08" db="UniProtKB">
        <authorList>
            <consortium name="Ensembl"/>
        </authorList>
    </citation>
    <scope>IDENTIFICATION</scope>
</reference>
<dbReference type="Proteomes" id="UP000694421">
    <property type="component" value="Unplaced"/>
</dbReference>
<dbReference type="PRINTS" id="PR00081">
    <property type="entry name" value="GDHRDH"/>
</dbReference>
<dbReference type="InterPro" id="IPR036291">
    <property type="entry name" value="NAD(P)-bd_dom_sf"/>
</dbReference>
<keyword evidence="9" id="KW-0472">Membrane</keyword>
<evidence type="ECO:0000256" key="10">
    <source>
        <dbReference type="ARBA" id="ARBA00050568"/>
    </source>
</evidence>
<dbReference type="CDD" id="cd05339">
    <property type="entry name" value="17beta-HSDXI-like_SDR_c"/>
    <property type="match status" value="1"/>
</dbReference>
<dbReference type="PANTHER" id="PTHR24322">
    <property type="entry name" value="PKSB"/>
    <property type="match status" value="1"/>
</dbReference>
<dbReference type="OMA" id="RNEICLI"/>
<dbReference type="Pfam" id="PF00106">
    <property type="entry name" value="adh_short"/>
    <property type="match status" value="1"/>
</dbReference>
<comment type="catalytic activity">
    <reaction evidence="10">
        <text>all-trans-retinol + NADP(+) = all-trans-retinal + NADPH + H(+)</text>
        <dbReference type="Rhea" id="RHEA:25033"/>
        <dbReference type="ChEBI" id="CHEBI:15378"/>
        <dbReference type="ChEBI" id="CHEBI:17336"/>
        <dbReference type="ChEBI" id="CHEBI:17898"/>
        <dbReference type="ChEBI" id="CHEBI:57783"/>
        <dbReference type="ChEBI" id="CHEBI:58349"/>
        <dbReference type="EC" id="1.1.1.300"/>
    </reaction>
</comment>
<dbReference type="GO" id="GO:0052650">
    <property type="term" value="F:all-trans-retinol dehydrogenase (NADP+) activity"/>
    <property type="evidence" value="ECO:0007669"/>
    <property type="project" value="UniProtKB-EC"/>
</dbReference>
<dbReference type="EC" id="1.1.1.300" evidence="3"/>
<dbReference type="FunFam" id="3.40.50.720:FF:000131">
    <property type="entry name" value="Short-chain dehydrogenase/reductase 3"/>
    <property type="match status" value="1"/>
</dbReference>
<comment type="similarity">
    <text evidence="2 14">Belongs to the short-chain dehydrogenases/reductases (SDR) family.</text>
</comment>
<evidence type="ECO:0000256" key="12">
    <source>
        <dbReference type="ARBA" id="ARBA00068717"/>
    </source>
</evidence>
<keyword evidence="16" id="KW-1185">Reference proteome</keyword>
<evidence type="ECO:0000256" key="9">
    <source>
        <dbReference type="ARBA" id="ARBA00023136"/>
    </source>
</evidence>
<dbReference type="Gene3D" id="3.40.50.720">
    <property type="entry name" value="NAD(P)-binding Rossmann-like Domain"/>
    <property type="match status" value="1"/>
</dbReference>
<evidence type="ECO:0000256" key="13">
    <source>
        <dbReference type="ARBA" id="ARBA00082544"/>
    </source>
</evidence>
<evidence type="ECO:0000256" key="3">
    <source>
        <dbReference type="ARBA" id="ARBA00012852"/>
    </source>
</evidence>
<proteinExistence type="inferred from homology"/>
<comment type="function">
    <text evidence="11">Catalyzes the reduction of all-trans-retinal to all-trans-retinol in the presence of NADPH.</text>
</comment>